<dbReference type="PANTHER" id="PTHR35186:SF4">
    <property type="entry name" value="PRION-INHIBITION AND PROPAGATION HELO DOMAIN-CONTAINING PROTEIN"/>
    <property type="match status" value="1"/>
</dbReference>
<evidence type="ECO:0000259" key="2">
    <source>
        <dbReference type="Pfam" id="PF14479"/>
    </source>
</evidence>
<dbReference type="Gene3D" id="1.20.120.1020">
    <property type="entry name" value="Prion-inhibition and propagation, HeLo domain"/>
    <property type="match status" value="1"/>
</dbReference>
<feature type="domain" description="Prion-inhibition and propagation HeLo" evidence="2">
    <location>
        <begin position="8"/>
        <end position="121"/>
    </location>
</feature>
<evidence type="ECO:0000313" key="3">
    <source>
        <dbReference type="EMBL" id="RPA84515.1"/>
    </source>
</evidence>
<keyword evidence="4" id="KW-1185">Reference proteome</keyword>
<gene>
    <name evidence="3" type="ORF">BJ508DRAFT_412593</name>
</gene>
<accession>A0A3N4IEH9</accession>
<evidence type="ECO:0000256" key="1">
    <source>
        <dbReference type="SAM" id="MobiDB-lite"/>
    </source>
</evidence>
<dbReference type="OrthoDB" id="3565018at2759"/>
<feature type="region of interest" description="Disordered" evidence="1">
    <location>
        <begin position="412"/>
        <end position="445"/>
    </location>
</feature>
<dbReference type="Pfam" id="PF14479">
    <property type="entry name" value="HeLo"/>
    <property type="match status" value="1"/>
</dbReference>
<dbReference type="InterPro" id="IPR029498">
    <property type="entry name" value="HeLo_dom"/>
</dbReference>
<name>A0A3N4IEH9_ASCIM</name>
<sequence length="618" mass="69600">MSGLETAGLALGAIGILFQTFEATYAAYRLVQGLHDHSERYSLVWTAFENQRTHFFLWGEKHGLTQTRFSRTDPTPERRMRDRYGAERCASITRTLAQMAKLFEEAKRTNNKYGLRKVRVQQKVVWTLHKEEEFAELVRRLREFNADLEKFTTVEVKALTVDTKIAGDDLRSTKRARFSAHDFESVLSECHYFGDRNIGLYLKLQANRFKLDDNPAQKLPEWLDFQIRQRRETVKFNITIVPSFSASSPTSISETPRKPVRLLFESSDSSDDCTFSDPTTKHIGRHLQRLTRCSSTCPLCTDLTTSTGLCLGGFRGIINEQNHTTYLLPPPRGGHILIPLHDLLPGGPYAHLLPAPNPAKRIRLVHLLALSFLQLLDTQWLPSHLSSSDVFFLVDPTSTLTPSITEAYILRTPPAHKKPHSRPPSAFSNYHPSRQNSGMSATSAKSAYSNSSRHSYISATSTGLYAEPEGECDFDEATFHLALVIYEILTWLPQKERAATTAAIKARRGQLYSHPNHPPPSYAESLPNTPSYQPTSHPAPAAQQRVESKVFDPREQFSAWLQKEGVLKQVKKVVRSERYIGAVRACFLGGFVRGGEEGVEIGETEFWEKVVVGLKGGV</sequence>
<dbReference type="EMBL" id="ML119658">
    <property type="protein sequence ID" value="RPA84515.1"/>
    <property type="molecule type" value="Genomic_DNA"/>
</dbReference>
<evidence type="ECO:0000313" key="4">
    <source>
        <dbReference type="Proteomes" id="UP000275078"/>
    </source>
</evidence>
<organism evidence="3 4">
    <name type="scientific">Ascobolus immersus RN42</name>
    <dbReference type="NCBI Taxonomy" id="1160509"/>
    <lineage>
        <taxon>Eukaryota</taxon>
        <taxon>Fungi</taxon>
        <taxon>Dikarya</taxon>
        <taxon>Ascomycota</taxon>
        <taxon>Pezizomycotina</taxon>
        <taxon>Pezizomycetes</taxon>
        <taxon>Pezizales</taxon>
        <taxon>Ascobolaceae</taxon>
        <taxon>Ascobolus</taxon>
    </lineage>
</organism>
<feature type="compositionally biased region" description="Polar residues" evidence="1">
    <location>
        <begin position="426"/>
        <end position="445"/>
    </location>
</feature>
<proteinExistence type="predicted"/>
<reference evidence="3 4" key="1">
    <citation type="journal article" date="2018" name="Nat. Ecol. Evol.">
        <title>Pezizomycetes genomes reveal the molecular basis of ectomycorrhizal truffle lifestyle.</title>
        <authorList>
            <person name="Murat C."/>
            <person name="Payen T."/>
            <person name="Noel B."/>
            <person name="Kuo A."/>
            <person name="Morin E."/>
            <person name="Chen J."/>
            <person name="Kohler A."/>
            <person name="Krizsan K."/>
            <person name="Balestrini R."/>
            <person name="Da Silva C."/>
            <person name="Montanini B."/>
            <person name="Hainaut M."/>
            <person name="Levati E."/>
            <person name="Barry K.W."/>
            <person name="Belfiori B."/>
            <person name="Cichocki N."/>
            <person name="Clum A."/>
            <person name="Dockter R.B."/>
            <person name="Fauchery L."/>
            <person name="Guy J."/>
            <person name="Iotti M."/>
            <person name="Le Tacon F."/>
            <person name="Lindquist E.A."/>
            <person name="Lipzen A."/>
            <person name="Malagnac F."/>
            <person name="Mello A."/>
            <person name="Molinier V."/>
            <person name="Miyauchi S."/>
            <person name="Poulain J."/>
            <person name="Riccioni C."/>
            <person name="Rubini A."/>
            <person name="Sitrit Y."/>
            <person name="Splivallo R."/>
            <person name="Traeger S."/>
            <person name="Wang M."/>
            <person name="Zifcakova L."/>
            <person name="Wipf D."/>
            <person name="Zambonelli A."/>
            <person name="Paolocci F."/>
            <person name="Nowrousian M."/>
            <person name="Ottonello S."/>
            <person name="Baldrian P."/>
            <person name="Spatafora J.W."/>
            <person name="Henrissat B."/>
            <person name="Nagy L.G."/>
            <person name="Aury J.M."/>
            <person name="Wincker P."/>
            <person name="Grigoriev I.V."/>
            <person name="Bonfante P."/>
            <person name="Martin F.M."/>
        </authorList>
    </citation>
    <scope>NUCLEOTIDE SEQUENCE [LARGE SCALE GENOMIC DNA]</scope>
    <source>
        <strain evidence="3 4">RN42</strain>
    </source>
</reference>
<dbReference type="AlphaFoldDB" id="A0A3N4IEH9"/>
<dbReference type="InterPro" id="IPR038305">
    <property type="entry name" value="HeLo_sf"/>
</dbReference>
<feature type="region of interest" description="Disordered" evidence="1">
    <location>
        <begin position="511"/>
        <end position="545"/>
    </location>
</feature>
<protein>
    <recommendedName>
        <fullName evidence="2">Prion-inhibition and propagation HeLo domain-containing protein</fullName>
    </recommendedName>
</protein>
<dbReference type="PANTHER" id="PTHR35186">
    <property type="entry name" value="ANK_REP_REGION DOMAIN-CONTAINING PROTEIN"/>
    <property type="match status" value="1"/>
</dbReference>
<dbReference type="Proteomes" id="UP000275078">
    <property type="component" value="Unassembled WGS sequence"/>
</dbReference>
<feature type="compositionally biased region" description="Polar residues" evidence="1">
    <location>
        <begin position="526"/>
        <end position="536"/>
    </location>
</feature>